<dbReference type="PANTHER" id="PTHR32305">
    <property type="match status" value="1"/>
</dbReference>
<dbReference type="Pfam" id="PF25023">
    <property type="entry name" value="TEN_YD-shell"/>
    <property type="match status" value="1"/>
</dbReference>
<dbReference type="NCBIfam" id="TIGR03696">
    <property type="entry name" value="Rhs_assc_core"/>
    <property type="match status" value="1"/>
</dbReference>
<dbReference type="EMBL" id="JSZA02000376">
    <property type="protein sequence ID" value="KHD05664.1"/>
    <property type="molecule type" value="Genomic_DNA"/>
</dbReference>
<feature type="domain" description="Teneurin-like YD-shell" evidence="2">
    <location>
        <begin position="13"/>
        <end position="168"/>
    </location>
</feature>
<gene>
    <name evidence="3" type="ORF">PN36_34060</name>
</gene>
<dbReference type="Proteomes" id="UP000030428">
    <property type="component" value="Unassembled WGS sequence"/>
</dbReference>
<organism evidence="3 4">
    <name type="scientific">Candidatus Thiomargarita nelsonii</name>
    <dbReference type="NCBI Taxonomy" id="1003181"/>
    <lineage>
        <taxon>Bacteria</taxon>
        <taxon>Pseudomonadati</taxon>
        <taxon>Pseudomonadota</taxon>
        <taxon>Gammaproteobacteria</taxon>
        <taxon>Thiotrichales</taxon>
        <taxon>Thiotrichaceae</taxon>
        <taxon>Thiomargarita</taxon>
    </lineage>
</organism>
<evidence type="ECO:0000259" key="2">
    <source>
        <dbReference type="Pfam" id="PF25023"/>
    </source>
</evidence>
<evidence type="ECO:0000313" key="3">
    <source>
        <dbReference type="EMBL" id="KHD05664.1"/>
    </source>
</evidence>
<dbReference type="InterPro" id="IPR022385">
    <property type="entry name" value="Rhs_assc_core"/>
</dbReference>
<dbReference type="InterPro" id="IPR056823">
    <property type="entry name" value="TEN-like_YD-shell"/>
</dbReference>
<sequence length="186" mass="20968">MVSAETNNETVAYDAAGIQVSRSVNGVMTRYLVDRNRPYAQVLEEQTDNSVASYTFGNDLQSQKRGTENRYFHYDHLGSTRHLTDESETVTDAYDYHAFGEPLSVSGGTLNPYLFTGEQHSPETGLVYLRARYYSPGVGRFLTRDTWNGRRGEPITLHKYLYANANPMVFVDPTGHDPSKRSLGKK</sequence>
<accession>A0A0A6P5N6</accession>
<dbReference type="Gene3D" id="2.180.10.10">
    <property type="entry name" value="RHS repeat-associated core"/>
    <property type="match status" value="1"/>
</dbReference>
<evidence type="ECO:0000256" key="1">
    <source>
        <dbReference type="ARBA" id="ARBA00022737"/>
    </source>
</evidence>
<evidence type="ECO:0000313" key="4">
    <source>
        <dbReference type="Proteomes" id="UP000030428"/>
    </source>
</evidence>
<name>A0A0A6P5N6_9GAMM</name>
<dbReference type="AlphaFoldDB" id="A0A0A6P5N6"/>
<comment type="caution">
    <text evidence="3">The sequence shown here is derived from an EMBL/GenBank/DDBJ whole genome shotgun (WGS) entry which is preliminary data.</text>
</comment>
<keyword evidence="4" id="KW-1185">Reference proteome</keyword>
<dbReference type="InterPro" id="IPR050708">
    <property type="entry name" value="T6SS_VgrG/RHS"/>
</dbReference>
<keyword evidence="1" id="KW-0677">Repeat</keyword>
<dbReference type="PANTHER" id="PTHR32305:SF15">
    <property type="entry name" value="PROTEIN RHSA-RELATED"/>
    <property type="match status" value="1"/>
</dbReference>
<protein>
    <recommendedName>
        <fullName evidence="2">Teneurin-like YD-shell domain-containing protein</fullName>
    </recommendedName>
</protein>
<reference evidence="3 4" key="1">
    <citation type="journal article" date="2016" name="Front. Microbiol.">
        <title>Single-Cell (Meta-)Genomics of a Dimorphic Candidatus Thiomargarita nelsonii Reveals Genomic Plasticity.</title>
        <authorList>
            <person name="Flood B.E."/>
            <person name="Fliss P."/>
            <person name="Jones D.S."/>
            <person name="Dick G.J."/>
            <person name="Jain S."/>
            <person name="Kaster A.K."/>
            <person name="Winkel M."/>
            <person name="Mussmann M."/>
            <person name="Bailey J."/>
        </authorList>
    </citation>
    <scope>NUCLEOTIDE SEQUENCE [LARGE SCALE GENOMIC DNA]</scope>
    <source>
        <strain evidence="3">Hydrate Ridge</strain>
    </source>
</reference>
<proteinExistence type="predicted"/>